<dbReference type="Gene3D" id="3.10.450.330">
    <property type="match status" value="1"/>
</dbReference>
<dbReference type="Gene3D" id="3.40.50.2000">
    <property type="entry name" value="Glycogen Phosphorylase B"/>
    <property type="match status" value="2"/>
</dbReference>
<evidence type="ECO:0000256" key="5">
    <source>
        <dbReference type="ARBA" id="ARBA00022679"/>
    </source>
</evidence>
<evidence type="ECO:0000313" key="14">
    <source>
        <dbReference type="Proteomes" id="UP000315440"/>
    </source>
</evidence>
<dbReference type="EMBL" id="SJPQ01000001">
    <property type="protein sequence ID" value="TWT90131.1"/>
    <property type="molecule type" value="Genomic_DNA"/>
</dbReference>
<dbReference type="InterPro" id="IPR012820">
    <property type="entry name" value="Sucrose_synthase_pln/cyn"/>
</dbReference>
<evidence type="ECO:0000256" key="4">
    <source>
        <dbReference type="ARBA" id="ARBA00022676"/>
    </source>
</evidence>
<gene>
    <name evidence="13" type="primary">mfpsA_1</name>
    <name evidence="13" type="ORF">Mal64_05140</name>
</gene>
<evidence type="ECO:0000256" key="1">
    <source>
        <dbReference type="ARBA" id="ARBA00006530"/>
    </source>
</evidence>
<comment type="catalytic activity">
    <reaction evidence="6">
        <text>an NDP-alpha-D-glucose + D-fructose = a ribonucleoside 5'-diphosphate + sucrose + H(+)</text>
        <dbReference type="Rhea" id="RHEA:16241"/>
        <dbReference type="ChEBI" id="CHEBI:15378"/>
        <dbReference type="ChEBI" id="CHEBI:17992"/>
        <dbReference type="ChEBI" id="CHEBI:37721"/>
        <dbReference type="ChEBI" id="CHEBI:57930"/>
        <dbReference type="ChEBI" id="CHEBI:76533"/>
        <dbReference type="EC" id="2.4.1.13"/>
    </reaction>
</comment>
<evidence type="ECO:0000256" key="3">
    <source>
        <dbReference type="ARBA" id="ARBA00020955"/>
    </source>
</evidence>
<evidence type="ECO:0000259" key="10">
    <source>
        <dbReference type="Pfam" id="PF00862"/>
    </source>
</evidence>
<accession>A0A5C5ZTG8</accession>
<dbReference type="Proteomes" id="UP000315440">
    <property type="component" value="Unassembled WGS sequence"/>
</dbReference>
<proteinExistence type="inferred from homology"/>
<feature type="region of interest" description="Disordered" evidence="8">
    <location>
        <begin position="1"/>
        <end position="36"/>
    </location>
</feature>
<dbReference type="PANTHER" id="PTHR45839">
    <property type="match status" value="1"/>
</dbReference>
<dbReference type="PANTHER" id="PTHR45839:SF7">
    <property type="entry name" value="SUCROSE SYNTHASE 1"/>
    <property type="match status" value="1"/>
</dbReference>
<dbReference type="InterPro" id="IPR001296">
    <property type="entry name" value="Glyco_trans_1"/>
</dbReference>
<evidence type="ECO:0000259" key="11">
    <source>
        <dbReference type="Pfam" id="PF24861"/>
    </source>
</evidence>
<protein>
    <recommendedName>
        <fullName evidence="3 7">Sucrose synthase</fullName>
        <ecNumber evidence="2 7">2.4.1.13</ecNumber>
    </recommendedName>
</protein>
<dbReference type="Pfam" id="PF00534">
    <property type="entry name" value="Glycos_transf_1"/>
    <property type="match status" value="1"/>
</dbReference>
<dbReference type="Gene3D" id="1.20.120.1230">
    <property type="match status" value="1"/>
</dbReference>
<dbReference type="EC" id="2.4.1.13" evidence="2 7"/>
<keyword evidence="4 13" id="KW-0328">Glycosyltransferase</keyword>
<name>A0A5C5ZTG8_9BACT</name>
<feature type="domain" description="Sucrose synthase EPBD" evidence="12">
    <location>
        <begin position="179"/>
        <end position="266"/>
    </location>
</feature>
<keyword evidence="5 13" id="KW-0808">Transferase</keyword>
<dbReference type="InterPro" id="IPR056736">
    <property type="entry name" value="SUS_EPBD"/>
</dbReference>
<feature type="domain" description="Glycosyl transferase family 1" evidence="9">
    <location>
        <begin position="593"/>
        <end position="767"/>
    </location>
</feature>
<dbReference type="Pfam" id="PF00862">
    <property type="entry name" value="GT-B_Sucrose_synth"/>
    <property type="match status" value="1"/>
</dbReference>
<dbReference type="Pfam" id="PF24862">
    <property type="entry name" value="SUS_EPBD"/>
    <property type="match status" value="1"/>
</dbReference>
<evidence type="ECO:0000256" key="2">
    <source>
        <dbReference type="ARBA" id="ARBA00012540"/>
    </source>
</evidence>
<dbReference type="InterPro" id="IPR000368">
    <property type="entry name" value="Sucrose_synth_GT-B1"/>
</dbReference>
<dbReference type="Pfam" id="PF24861">
    <property type="entry name" value="SUS_N"/>
    <property type="match status" value="1"/>
</dbReference>
<dbReference type="AlphaFoldDB" id="A0A5C5ZTG8"/>
<dbReference type="GO" id="GO:0005985">
    <property type="term" value="P:sucrose metabolic process"/>
    <property type="evidence" value="ECO:0007669"/>
    <property type="project" value="UniProtKB-UniRule"/>
</dbReference>
<evidence type="ECO:0000313" key="13">
    <source>
        <dbReference type="EMBL" id="TWT90131.1"/>
    </source>
</evidence>
<dbReference type="SUPFAM" id="SSF53756">
    <property type="entry name" value="UDP-Glycosyltransferase/glycogen phosphorylase"/>
    <property type="match status" value="1"/>
</dbReference>
<comment type="similarity">
    <text evidence="1">Belongs to the glycosyltransferase 1 family.</text>
</comment>
<feature type="domain" description="Sucrose synthase first GT-B" evidence="10">
    <location>
        <begin position="291"/>
        <end position="575"/>
    </location>
</feature>
<evidence type="ECO:0000259" key="12">
    <source>
        <dbReference type="Pfam" id="PF24862"/>
    </source>
</evidence>
<dbReference type="NCBIfam" id="TIGR02470">
    <property type="entry name" value="sucr_synth"/>
    <property type="match status" value="1"/>
</dbReference>
<evidence type="ECO:0000256" key="6">
    <source>
        <dbReference type="ARBA" id="ARBA00049030"/>
    </source>
</evidence>
<dbReference type="InterPro" id="IPR056735">
    <property type="entry name" value="SUS_N"/>
</dbReference>
<sequence>MPSTIDKAKNSSSDATTKEGAVNSVDGKANGSGGRTGAYGAQPPYALIQRFFTTLKAAGEPLVVGHGIATALDEFVEHQSIEPADEKLLRKLLRGCSEVILLGDSAYAALRPAMGKLRLIHAHPAASELEEISPGEFLRLKDSLIQGNEEASRLGLVIDTSPFYRNFPVISDPSEVGDGVDVLNRHLSAQMHQNPERFREALLDFLRDEHVGASNLLLNDHIATLSDFKSELAAARSLVDDLDADQAYHSFSHELRTHGFEAGWGDTAATVSETLALLHRVMQSADPDRFARLLSRLPITRTVLMVSPHGWFAQEGVLGKPDTGGQVTYVLDQARALERTIDAHLKSCGVDMRGKVVVLTRLIPEAEGTACDNPLEKIHGTHDSWIVRVPFRDGAGEVAPHWVSRFKIWPYLERYAEESTAAVVNELGGKPDLIVGHYSDGNITAHLLAERLDVTHAACVHALEKSKYLFSDSHWAELEDQYHFSAQFTADLVAYNSADFVVSSSRREIGGTPHDLGMLESYQLFTMPGLFRVESGLDPRRARHNIVPPGVSEECFFPNTAEELRVEAMADGLRERLLTQEPGENCVGFLDEPDKPFVFAMARIDKVKNLTGLADLFGKCEKLREHANLLLVTSINERDQASDPEELEEVDRLYELIARHSLEGSIRWAAARLDKAETGEIYRILADRRSVFAQPALMETFGLTVIEAMACGMPVVGTAFGGPAEIILDGECGEVRDPNDHEAFAQSLLDIVSDTEKWRRYSEEGIQRVETAFRWARHAESLLRISNVYTYWNHTDVMNRPALDRYLHTLYHTVYRPRADAIEI</sequence>
<dbReference type="RefSeq" id="WP_146396593.1">
    <property type="nucleotide sequence ID" value="NZ_SJPQ01000001.1"/>
</dbReference>
<feature type="domain" description="Sucrose synthase N-terminal" evidence="11">
    <location>
        <begin position="48"/>
        <end position="142"/>
    </location>
</feature>
<dbReference type="OrthoDB" id="9781413at2"/>
<organism evidence="13 14">
    <name type="scientific">Pseudobythopirellula maris</name>
    <dbReference type="NCBI Taxonomy" id="2527991"/>
    <lineage>
        <taxon>Bacteria</taxon>
        <taxon>Pseudomonadati</taxon>
        <taxon>Planctomycetota</taxon>
        <taxon>Planctomycetia</taxon>
        <taxon>Pirellulales</taxon>
        <taxon>Lacipirellulaceae</taxon>
        <taxon>Pseudobythopirellula</taxon>
    </lineage>
</organism>
<dbReference type="GO" id="GO:0016157">
    <property type="term" value="F:sucrose synthase activity"/>
    <property type="evidence" value="ECO:0007669"/>
    <property type="project" value="UniProtKB-UniRule"/>
</dbReference>
<evidence type="ECO:0000256" key="7">
    <source>
        <dbReference type="NCBIfam" id="TIGR02470"/>
    </source>
</evidence>
<evidence type="ECO:0000259" key="9">
    <source>
        <dbReference type="Pfam" id="PF00534"/>
    </source>
</evidence>
<evidence type="ECO:0000256" key="8">
    <source>
        <dbReference type="SAM" id="MobiDB-lite"/>
    </source>
</evidence>
<reference evidence="13 14" key="1">
    <citation type="submission" date="2019-02" db="EMBL/GenBank/DDBJ databases">
        <title>Deep-cultivation of Planctomycetes and their phenomic and genomic characterization uncovers novel biology.</title>
        <authorList>
            <person name="Wiegand S."/>
            <person name="Jogler M."/>
            <person name="Boedeker C."/>
            <person name="Pinto D."/>
            <person name="Vollmers J."/>
            <person name="Rivas-Marin E."/>
            <person name="Kohn T."/>
            <person name="Peeters S.H."/>
            <person name="Heuer A."/>
            <person name="Rast P."/>
            <person name="Oberbeckmann S."/>
            <person name="Bunk B."/>
            <person name="Jeske O."/>
            <person name="Meyerdierks A."/>
            <person name="Storesund J.E."/>
            <person name="Kallscheuer N."/>
            <person name="Luecker S."/>
            <person name="Lage O.M."/>
            <person name="Pohl T."/>
            <person name="Merkel B.J."/>
            <person name="Hornburger P."/>
            <person name="Mueller R.-W."/>
            <person name="Bruemmer F."/>
            <person name="Labrenz M."/>
            <person name="Spormann A.M."/>
            <person name="Op Den Camp H."/>
            <person name="Overmann J."/>
            <person name="Amann R."/>
            <person name="Jetten M.S.M."/>
            <person name="Mascher T."/>
            <person name="Medema M.H."/>
            <person name="Devos D.P."/>
            <person name="Kaster A.-K."/>
            <person name="Ovreas L."/>
            <person name="Rohde M."/>
            <person name="Galperin M.Y."/>
            <person name="Jogler C."/>
        </authorList>
    </citation>
    <scope>NUCLEOTIDE SEQUENCE [LARGE SCALE GENOMIC DNA]</scope>
    <source>
        <strain evidence="13 14">Mal64</strain>
    </source>
</reference>
<keyword evidence="14" id="KW-1185">Reference proteome</keyword>
<comment type="caution">
    <text evidence="13">The sequence shown here is derived from an EMBL/GenBank/DDBJ whole genome shotgun (WGS) entry which is preliminary data.</text>
</comment>